<organism evidence="3 4">
    <name type="scientific">Pythium oligandrum</name>
    <name type="common">Mycoparasitic fungus</name>
    <dbReference type="NCBI Taxonomy" id="41045"/>
    <lineage>
        <taxon>Eukaryota</taxon>
        <taxon>Sar</taxon>
        <taxon>Stramenopiles</taxon>
        <taxon>Oomycota</taxon>
        <taxon>Peronosporomycetes</taxon>
        <taxon>Pythiales</taxon>
        <taxon>Pythiaceae</taxon>
        <taxon>Pythium</taxon>
    </lineage>
</organism>
<dbReference type="EMBL" id="SPLM01000073">
    <property type="protein sequence ID" value="TMW62439.1"/>
    <property type="molecule type" value="Genomic_DNA"/>
</dbReference>
<gene>
    <name evidence="3" type="ORF">Poli38472_005057</name>
</gene>
<keyword evidence="2" id="KW-1133">Transmembrane helix</keyword>
<dbReference type="OrthoDB" id="164578at2759"/>
<feature type="transmembrane region" description="Helical" evidence="2">
    <location>
        <begin position="61"/>
        <end position="83"/>
    </location>
</feature>
<evidence type="ECO:0000256" key="1">
    <source>
        <dbReference type="SAM" id="MobiDB-lite"/>
    </source>
</evidence>
<name>A0A8K1CFD3_PYTOL</name>
<feature type="compositionally biased region" description="Polar residues" evidence="1">
    <location>
        <begin position="20"/>
        <end position="31"/>
    </location>
</feature>
<feature type="transmembrane region" description="Helical" evidence="2">
    <location>
        <begin position="745"/>
        <end position="764"/>
    </location>
</feature>
<dbReference type="AlphaFoldDB" id="A0A8K1CFD3"/>
<proteinExistence type="predicted"/>
<evidence type="ECO:0008006" key="5">
    <source>
        <dbReference type="Google" id="ProtNLM"/>
    </source>
</evidence>
<keyword evidence="2" id="KW-0472">Membrane</keyword>
<feature type="region of interest" description="Disordered" evidence="1">
    <location>
        <begin position="1"/>
        <end position="45"/>
    </location>
</feature>
<evidence type="ECO:0000313" key="4">
    <source>
        <dbReference type="Proteomes" id="UP000794436"/>
    </source>
</evidence>
<reference evidence="3" key="1">
    <citation type="submission" date="2019-03" db="EMBL/GenBank/DDBJ databases">
        <title>Long read genome sequence of the mycoparasitic Pythium oligandrum ATCC 38472 isolated from sugarbeet rhizosphere.</title>
        <authorList>
            <person name="Gaulin E."/>
        </authorList>
    </citation>
    <scope>NUCLEOTIDE SEQUENCE</scope>
    <source>
        <strain evidence="3">ATCC 38472_TT</strain>
    </source>
</reference>
<feature type="compositionally biased region" description="Basic and acidic residues" evidence="1">
    <location>
        <begin position="1"/>
        <end position="10"/>
    </location>
</feature>
<accession>A0A8K1CFD3</accession>
<sequence length="834" mass="90078">MQAPFHKFESPDSVTYLGQDGSTGSSVSTSIKGKPLSELGEEPSSLPTSLTVAVSIRRGRLLLLTLVVLAVIVGVVLTLAHGVELLRFNARSKDTLAREKLLDQYNSYSGTVATALGKPVEIFVAVLAQLIILRLMAEAYTRPVISKWQILTPIALSVAVGFMLNNGFGAANVQLREDSMRVVILASDLSVPSGPNAAVAARMTTVSQTVSETTPRNLITNTVLRNAVLPRVTFKQTLCDWEETQYESLGDDNSPLPTVDYGFTQRDWQSRILQEALPAETLKLVVNATKKTANDGLKSADLPMNASLAADLFLYMMIVAPTVFPWGSFYAFQDNESASSSISKKSSVVAGLLPPSETASETEQREWFLRAANASVTRQFAGAVNTSRRDIGVEFSHVEISPSIHFDAVTLEVEIDPRLLASKKARNNATRQTLVYQAGPPGAPSNCGPWPALCLVEKPMYLPKPSSFIIDALQQVHAFSTCASQLGDTLMASDAESFVCNESSNSSIMVMSVGKRLAADSLVQNETYGTAGEDYPTALITNLRKVYTFTIGRLSWRLENLATVYGAECGTSASTPNCSGLHLPLSTSTLSAVGLVRDGPAVEQHLVVSAEALPTDLIMPSTLLGKYKPRAVPLVEVSEWPSQTRSGGDILLPHNIDKLVWANTTVTDQNCDAKMEGLLYTKLNNHMYIEHGFQTAYTAATFFLLQNAVVKDVVSVPQGAQATTLDFDGNIQEMVALVSTPSQNAVLTLVGCGVLLLCVLWAVIKTSTNQTDPLGGITAPQAIARVMLDDLQFPALLLHRRVTHHDGEACEPRKLDEFTIAQLTIVHEADVTHV</sequence>
<comment type="caution">
    <text evidence="3">The sequence shown here is derived from an EMBL/GenBank/DDBJ whole genome shotgun (WGS) entry which is preliminary data.</text>
</comment>
<dbReference type="Proteomes" id="UP000794436">
    <property type="component" value="Unassembled WGS sequence"/>
</dbReference>
<evidence type="ECO:0000313" key="3">
    <source>
        <dbReference type="EMBL" id="TMW62439.1"/>
    </source>
</evidence>
<evidence type="ECO:0000256" key="2">
    <source>
        <dbReference type="SAM" id="Phobius"/>
    </source>
</evidence>
<keyword evidence="2" id="KW-0812">Transmembrane</keyword>
<protein>
    <recommendedName>
        <fullName evidence="5">Transmembrane protein</fullName>
    </recommendedName>
</protein>
<keyword evidence="4" id="KW-1185">Reference proteome</keyword>